<dbReference type="InterPro" id="IPR001304">
    <property type="entry name" value="C-type_lectin-like"/>
</dbReference>
<evidence type="ECO:0000259" key="9">
    <source>
        <dbReference type="PROSITE" id="PS50041"/>
    </source>
</evidence>
<evidence type="ECO:0000256" key="1">
    <source>
        <dbReference type="ARBA" id="ARBA00004613"/>
    </source>
</evidence>
<dbReference type="PRINTS" id="PR01504">
    <property type="entry name" value="PNCREATITSAP"/>
</dbReference>
<evidence type="ECO:0000256" key="7">
    <source>
        <dbReference type="ARBA" id="ARBA00023157"/>
    </source>
</evidence>
<dbReference type="InterPro" id="IPR016187">
    <property type="entry name" value="CTDL_fold"/>
</dbReference>
<evidence type="ECO:0000256" key="2">
    <source>
        <dbReference type="ARBA" id="ARBA00006250"/>
    </source>
</evidence>
<dbReference type="PROSITE" id="PS50041">
    <property type="entry name" value="C_TYPE_LECTIN_2"/>
    <property type="match status" value="1"/>
</dbReference>
<proteinExistence type="inferred from homology"/>
<keyword evidence="6" id="KW-0106">Calcium</keyword>
<evidence type="ECO:0000313" key="10">
    <source>
        <dbReference type="EMBL" id="CAI5791090.1"/>
    </source>
</evidence>
<feature type="signal peptide" evidence="8">
    <location>
        <begin position="1"/>
        <end position="23"/>
    </location>
</feature>
<dbReference type="GO" id="GO:0005576">
    <property type="term" value="C:extracellular region"/>
    <property type="evidence" value="ECO:0007669"/>
    <property type="project" value="UniProtKB-SubCell"/>
</dbReference>
<comment type="similarity">
    <text evidence="2">Belongs to the true venom lectin family.</text>
</comment>
<dbReference type="FunFam" id="3.10.100.10:FF:000015">
    <property type="entry name" value="C-type lectin Cal"/>
    <property type="match status" value="1"/>
</dbReference>
<evidence type="ECO:0000313" key="11">
    <source>
        <dbReference type="Proteomes" id="UP001178461"/>
    </source>
</evidence>
<feature type="chain" id="PRO_5041206092" description="C-type lectin domain-containing protein" evidence="8">
    <location>
        <begin position="24"/>
        <end position="156"/>
    </location>
</feature>
<evidence type="ECO:0000256" key="8">
    <source>
        <dbReference type="SAM" id="SignalP"/>
    </source>
</evidence>
<dbReference type="SUPFAM" id="SSF56436">
    <property type="entry name" value="C-type lectin-like"/>
    <property type="match status" value="1"/>
</dbReference>
<dbReference type="GO" id="GO:0030246">
    <property type="term" value="F:carbohydrate binding"/>
    <property type="evidence" value="ECO:0007669"/>
    <property type="project" value="UniProtKB-KW"/>
</dbReference>
<evidence type="ECO:0000256" key="3">
    <source>
        <dbReference type="ARBA" id="ARBA00022525"/>
    </source>
</evidence>
<evidence type="ECO:0000256" key="5">
    <source>
        <dbReference type="ARBA" id="ARBA00022734"/>
    </source>
</evidence>
<dbReference type="InterPro" id="IPR050111">
    <property type="entry name" value="C-type_lectin/snaclec_domain"/>
</dbReference>
<sequence>MGVVTYLCLFGFLVSYSFPGVKARSCPRNWLKSQGSCYAYFDSQKTWSEAENECLSFGCGTHLASILNEKESDAVANYISANQKKASQVWIGLHDPTEKGHWRWLDDEIYNYKRWDSHRPDNYNNEEYCVHLLKDSGFKKWNDEKCNNKYAFICKQ</sequence>
<dbReference type="InterPro" id="IPR018378">
    <property type="entry name" value="C-type_lectin_CS"/>
</dbReference>
<comment type="subcellular location">
    <subcellularLocation>
        <location evidence="1">Secreted</location>
    </subcellularLocation>
</comment>
<protein>
    <recommendedName>
        <fullName evidence="9">C-type lectin domain-containing protein</fullName>
    </recommendedName>
</protein>
<dbReference type="Proteomes" id="UP001178461">
    <property type="component" value="Chromosome 13"/>
</dbReference>
<keyword evidence="7" id="KW-1015">Disulfide bond</keyword>
<dbReference type="PROSITE" id="PS00615">
    <property type="entry name" value="C_TYPE_LECTIN_1"/>
    <property type="match status" value="1"/>
</dbReference>
<feature type="domain" description="C-type lectin" evidence="9">
    <location>
        <begin position="33"/>
        <end position="155"/>
    </location>
</feature>
<dbReference type="EMBL" id="OX395138">
    <property type="protein sequence ID" value="CAI5791090.1"/>
    <property type="molecule type" value="Genomic_DNA"/>
</dbReference>
<evidence type="ECO:0000256" key="6">
    <source>
        <dbReference type="ARBA" id="ARBA00022837"/>
    </source>
</evidence>
<keyword evidence="5" id="KW-0430">Lectin</keyword>
<name>A0AA35L770_9SAUR</name>
<dbReference type="InterPro" id="IPR016186">
    <property type="entry name" value="C-type_lectin-like/link_sf"/>
</dbReference>
<keyword evidence="8" id="KW-0732">Signal</keyword>
<keyword evidence="11" id="KW-1185">Reference proteome</keyword>
<dbReference type="GO" id="GO:0046872">
    <property type="term" value="F:metal ion binding"/>
    <property type="evidence" value="ECO:0007669"/>
    <property type="project" value="UniProtKB-KW"/>
</dbReference>
<keyword evidence="4" id="KW-0479">Metal-binding</keyword>
<dbReference type="SMART" id="SM00034">
    <property type="entry name" value="CLECT"/>
    <property type="match status" value="1"/>
</dbReference>
<evidence type="ECO:0000256" key="4">
    <source>
        <dbReference type="ARBA" id="ARBA00022723"/>
    </source>
</evidence>
<dbReference type="Pfam" id="PF00059">
    <property type="entry name" value="Lectin_C"/>
    <property type="match status" value="1"/>
</dbReference>
<gene>
    <name evidence="10" type="ORF">PODLI_1B028872</name>
</gene>
<reference evidence="10" key="1">
    <citation type="submission" date="2022-12" db="EMBL/GenBank/DDBJ databases">
        <authorList>
            <person name="Alioto T."/>
            <person name="Alioto T."/>
            <person name="Gomez Garrido J."/>
        </authorList>
    </citation>
    <scope>NUCLEOTIDE SEQUENCE</scope>
</reference>
<keyword evidence="3" id="KW-0964">Secreted</keyword>
<dbReference type="PANTHER" id="PTHR22803">
    <property type="entry name" value="MANNOSE, PHOSPHOLIPASE, LECTIN RECEPTOR RELATED"/>
    <property type="match status" value="1"/>
</dbReference>
<dbReference type="AlphaFoldDB" id="A0AA35L770"/>
<organism evidence="10 11">
    <name type="scientific">Podarcis lilfordi</name>
    <name type="common">Lilford's wall lizard</name>
    <dbReference type="NCBI Taxonomy" id="74358"/>
    <lineage>
        <taxon>Eukaryota</taxon>
        <taxon>Metazoa</taxon>
        <taxon>Chordata</taxon>
        <taxon>Craniata</taxon>
        <taxon>Vertebrata</taxon>
        <taxon>Euteleostomi</taxon>
        <taxon>Lepidosauria</taxon>
        <taxon>Squamata</taxon>
        <taxon>Bifurcata</taxon>
        <taxon>Unidentata</taxon>
        <taxon>Episquamata</taxon>
        <taxon>Laterata</taxon>
        <taxon>Lacertibaenia</taxon>
        <taxon>Lacertidae</taxon>
        <taxon>Podarcis</taxon>
    </lineage>
</organism>
<accession>A0AA35L770</accession>
<dbReference type="Gene3D" id="3.10.100.10">
    <property type="entry name" value="Mannose-Binding Protein A, subunit A"/>
    <property type="match status" value="1"/>
</dbReference>